<comment type="caution">
    <text evidence="1">The sequence shown here is derived from an EMBL/GenBank/DDBJ whole genome shotgun (WGS) entry which is preliminary data.</text>
</comment>
<dbReference type="AlphaFoldDB" id="A0A0N8PQE1"/>
<feature type="non-terminal residue" evidence="1">
    <location>
        <position position="121"/>
    </location>
</feature>
<evidence type="ECO:0000313" key="1">
    <source>
        <dbReference type="EMBL" id="KPV46869.1"/>
    </source>
</evidence>
<protein>
    <submittedName>
        <fullName evidence="1">Uncharacterized protein</fullName>
    </submittedName>
</protein>
<dbReference type="EMBL" id="LJCR01003497">
    <property type="protein sequence ID" value="KPV46869.1"/>
    <property type="molecule type" value="Genomic_DNA"/>
</dbReference>
<sequence>MPDTNAPNPDTRERRYFARVSAGLESVAWDDIAARTGARLLGIGHRRVDFACAAPPAALLDLRSVDDVYALVARLNGLDHTRLTLLRLSSKLSKVDFAPALATVAAARTLPEYPKYRVTAS</sequence>
<evidence type="ECO:0000313" key="2">
    <source>
        <dbReference type="Proteomes" id="UP000050509"/>
    </source>
</evidence>
<proteinExistence type="predicted"/>
<accession>A0A0N8PQE1</accession>
<gene>
    <name evidence="1" type="ORF">SE17_42950</name>
</gene>
<dbReference type="Proteomes" id="UP000050509">
    <property type="component" value="Unassembled WGS sequence"/>
</dbReference>
<reference evidence="1 2" key="1">
    <citation type="submission" date="2015-09" db="EMBL/GenBank/DDBJ databases">
        <title>Draft genome sequence of Kouleothrix aurantiaca JCM 19913.</title>
        <authorList>
            <person name="Hemp J."/>
        </authorList>
    </citation>
    <scope>NUCLEOTIDE SEQUENCE [LARGE SCALE GENOMIC DNA]</scope>
    <source>
        <strain evidence="1 2">COM-B</strain>
    </source>
</reference>
<organism evidence="1 2">
    <name type="scientific">Kouleothrix aurantiaca</name>
    <dbReference type="NCBI Taxonomy" id="186479"/>
    <lineage>
        <taxon>Bacteria</taxon>
        <taxon>Bacillati</taxon>
        <taxon>Chloroflexota</taxon>
        <taxon>Chloroflexia</taxon>
        <taxon>Chloroflexales</taxon>
        <taxon>Roseiflexineae</taxon>
        <taxon>Roseiflexaceae</taxon>
        <taxon>Kouleothrix</taxon>
    </lineage>
</organism>
<keyword evidence="2" id="KW-1185">Reference proteome</keyword>
<name>A0A0N8PQE1_9CHLR</name>